<organism evidence="2 3">
    <name type="scientific">Tenacibaculum geojense</name>
    <dbReference type="NCBI Taxonomy" id="915352"/>
    <lineage>
        <taxon>Bacteria</taxon>
        <taxon>Pseudomonadati</taxon>
        <taxon>Bacteroidota</taxon>
        <taxon>Flavobacteriia</taxon>
        <taxon>Flavobacteriales</taxon>
        <taxon>Flavobacteriaceae</taxon>
        <taxon>Tenacibaculum</taxon>
    </lineage>
</organism>
<evidence type="ECO:0000313" key="2">
    <source>
        <dbReference type="EMBL" id="MFD0992354.1"/>
    </source>
</evidence>
<evidence type="ECO:0000313" key="3">
    <source>
        <dbReference type="Proteomes" id="UP001597062"/>
    </source>
</evidence>
<reference evidence="3" key="1">
    <citation type="journal article" date="2019" name="Int. J. Syst. Evol. Microbiol.">
        <title>The Global Catalogue of Microorganisms (GCM) 10K type strain sequencing project: providing services to taxonomists for standard genome sequencing and annotation.</title>
        <authorList>
            <consortium name="The Broad Institute Genomics Platform"/>
            <consortium name="The Broad Institute Genome Sequencing Center for Infectious Disease"/>
            <person name="Wu L."/>
            <person name="Ma J."/>
        </authorList>
    </citation>
    <scope>NUCLEOTIDE SEQUENCE [LARGE SCALE GENOMIC DNA]</scope>
    <source>
        <strain evidence="3">CCUG 60527</strain>
    </source>
</reference>
<proteinExistence type="predicted"/>
<keyword evidence="3" id="KW-1185">Reference proteome</keyword>
<name>A0ABW3JQT7_9FLAO</name>
<protein>
    <submittedName>
        <fullName evidence="2">Uncharacterized protein</fullName>
    </submittedName>
</protein>
<feature type="coiled-coil region" evidence="1">
    <location>
        <begin position="15"/>
        <end position="60"/>
    </location>
</feature>
<dbReference type="Proteomes" id="UP001597062">
    <property type="component" value="Unassembled WGS sequence"/>
</dbReference>
<dbReference type="EMBL" id="JBHTJR010000022">
    <property type="protein sequence ID" value="MFD0992354.1"/>
    <property type="molecule type" value="Genomic_DNA"/>
</dbReference>
<keyword evidence="1" id="KW-0175">Coiled coil</keyword>
<comment type="caution">
    <text evidence="2">The sequence shown here is derived from an EMBL/GenBank/DDBJ whole genome shotgun (WGS) entry which is preliminary data.</text>
</comment>
<sequence length="65" mass="7684">MKLFKKLVNSKKIKIDEEQKKVLLEESTISEAEKALEKLKEEEEEVRNQVKSNLKEIFKDLPILL</sequence>
<evidence type="ECO:0000256" key="1">
    <source>
        <dbReference type="SAM" id="Coils"/>
    </source>
</evidence>
<dbReference type="RefSeq" id="WP_386105560.1">
    <property type="nucleotide sequence ID" value="NZ_JBHTJR010000022.1"/>
</dbReference>
<accession>A0ABW3JQT7</accession>
<gene>
    <name evidence="2" type="ORF">ACFQ1U_03985</name>
</gene>